<dbReference type="EMBL" id="CM035426">
    <property type="protein sequence ID" value="KAH7315339.1"/>
    <property type="molecule type" value="Genomic_DNA"/>
</dbReference>
<accession>A0A8T2S9I1</accession>
<comment type="caution">
    <text evidence="1">The sequence shown here is derived from an EMBL/GenBank/DDBJ whole genome shotgun (WGS) entry which is preliminary data.</text>
</comment>
<organism evidence="1 2">
    <name type="scientific">Ceratopteris richardii</name>
    <name type="common">Triangle waterfern</name>
    <dbReference type="NCBI Taxonomy" id="49495"/>
    <lineage>
        <taxon>Eukaryota</taxon>
        <taxon>Viridiplantae</taxon>
        <taxon>Streptophyta</taxon>
        <taxon>Embryophyta</taxon>
        <taxon>Tracheophyta</taxon>
        <taxon>Polypodiopsida</taxon>
        <taxon>Polypodiidae</taxon>
        <taxon>Polypodiales</taxon>
        <taxon>Pteridineae</taxon>
        <taxon>Pteridaceae</taxon>
        <taxon>Parkerioideae</taxon>
        <taxon>Ceratopteris</taxon>
    </lineage>
</organism>
<evidence type="ECO:0000313" key="2">
    <source>
        <dbReference type="Proteomes" id="UP000825935"/>
    </source>
</evidence>
<keyword evidence="2" id="KW-1185">Reference proteome</keyword>
<dbReference type="Proteomes" id="UP000825935">
    <property type="component" value="Chromosome 21"/>
</dbReference>
<gene>
    <name evidence="1" type="ORF">KP509_21G045200</name>
</gene>
<reference evidence="1" key="1">
    <citation type="submission" date="2021-08" db="EMBL/GenBank/DDBJ databases">
        <title>WGS assembly of Ceratopteris richardii.</title>
        <authorList>
            <person name="Marchant D.B."/>
            <person name="Chen G."/>
            <person name="Jenkins J."/>
            <person name="Shu S."/>
            <person name="Leebens-Mack J."/>
            <person name="Grimwood J."/>
            <person name="Schmutz J."/>
            <person name="Soltis P."/>
            <person name="Soltis D."/>
            <person name="Chen Z.-H."/>
        </authorList>
    </citation>
    <scope>NUCLEOTIDE SEQUENCE</scope>
    <source>
        <strain evidence="1">Whitten #5841</strain>
        <tissue evidence="1">Leaf</tissue>
    </source>
</reference>
<name>A0A8T2S9I1_CERRI</name>
<evidence type="ECO:0000313" key="1">
    <source>
        <dbReference type="EMBL" id="KAH7315339.1"/>
    </source>
</evidence>
<sequence>MKWSRAEACTSYLFGGIDVPVVPMFAREYLQLICSRRAFVIKITRAAGWAALLS</sequence>
<protein>
    <submittedName>
        <fullName evidence="1">Uncharacterized protein</fullName>
    </submittedName>
</protein>
<dbReference type="AlphaFoldDB" id="A0A8T2S9I1"/>
<proteinExistence type="predicted"/>